<evidence type="ECO:0000313" key="3">
    <source>
        <dbReference type="EMBL" id="TYB30709.1"/>
    </source>
</evidence>
<dbReference type="Gene3D" id="3.30.930.10">
    <property type="entry name" value="Bira Bifunctional Protein, Domain 2"/>
    <property type="match status" value="1"/>
</dbReference>
<dbReference type="NCBIfam" id="TIGR00121">
    <property type="entry name" value="birA_ligase"/>
    <property type="match status" value="1"/>
</dbReference>
<dbReference type="GO" id="GO:0005737">
    <property type="term" value="C:cytoplasm"/>
    <property type="evidence" value="ECO:0007669"/>
    <property type="project" value="TreeGrafter"/>
</dbReference>
<dbReference type="Pfam" id="PF03099">
    <property type="entry name" value="BPL_LplA_LipB"/>
    <property type="match status" value="1"/>
</dbReference>
<dbReference type="SUPFAM" id="SSF55681">
    <property type="entry name" value="Class II aaRS and biotin synthetases"/>
    <property type="match status" value="1"/>
</dbReference>
<dbReference type="EC" id="6.3.4.15" evidence="3"/>
<evidence type="ECO:0000259" key="2">
    <source>
        <dbReference type="PROSITE" id="PS51733"/>
    </source>
</evidence>
<feature type="domain" description="BPL/LPL catalytic" evidence="2">
    <location>
        <begin position="1"/>
        <end position="175"/>
    </location>
</feature>
<dbReference type="Proteomes" id="UP000324143">
    <property type="component" value="Unassembled WGS sequence"/>
</dbReference>
<dbReference type="InterPro" id="IPR004143">
    <property type="entry name" value="BPL_LPL_catalytic"/>
</dbReference>
<dbReference type="GO" id="GO:0004077">
    <property type="term" value="F:biotin--[biotin carboxyl-carrier protein] ligase activity"/>
    <property type="evidence" value="ECO:0007669"/>
    <property type="project" value="UniProtKB-EC"/>
</dbReference>
<organism evidence="3 4">
    <name type="scientific">Candidatus Mcinerneyibacterium aminivorans</name>
    <dbReference type="NCBI Taxonomy" id="2703815"/>
    <lineage>
        <taxon>Bacteria</taxon>
        <taxon>Candidatus Macinerneyibacteriota</taxon>
        <taxon>Candidatus Mcinerneyibacteria</taxon>
        <taxon>Candidatus Mcinerneyibacteriales</taxon>
        <taxon>Candidatus Mcinerneyibacteriaceae</taxon>
        <taxon>Candidatus Mcinerneyibacterium</taxon>
    </lineage>
</organism>
<protein>
    <submittedName>
        <fullName evidence="3">Biotin--[acetyl-CoA-carboxylase] ligase</fullName>
        <ecNumber evidence="3">6.3.4.15</ecNumber>
    </submittedName>
</protein>
<reference evidence="3" key="1">
    <citation type="submission" date="2019-08" db="EMBL/GenBank/DDBJ databases">
        <title>Genomic characterization of a novel candidate phylum (ARYD3) from a high temperature, high salinity tertiary oil reservoir in north central Oklahoma, USA.</title>
        <authorList>
            <person name="Youssef N.H."/>
            <person name="Yadav A."/>
            <person name="Elshahed M.S."/>
        </authorList>
    </citation>
    <scope>NUCLEOTIDE SEQUENCE [LARGE SCALE GENOMIC DNA]</scope>
    <source>
        <strain evidence="3">ARYD3</strain>
    </source>
</reference>
<name>A0A5D0MJH4_9BACT</name>
<dbReference type="PROSITE" id="PS51733">
    <property type="entry name" value="BPL_LPL_CATALYTIC"/>
    <property type="match status" value="1"/>
</dbReference>
<evidence type="ECO:0000256" key="1">
    <source>
        <dbReference type="ARBA" id="ARBA00022598"/>
    </source>
</evidence>
<dbReference type="AlphaFoldDB" id="A0A5D0MJH4"/>
<accession>A0A5D0MJH4</accession>
<gene>
    <name evidence="3" type="ORF">FXF47_08000</name>
</gene>
<dbReference type="PANTHER" id="PTHR12835">
    <property type="entry name" value="BIOTIN PROTEIN LIGASE"/>
    <property type="match status" value="1"/>
</dbReference>
<comment type="caution">
    <text evidence="3">The sequence shown here is derived from an EMBL/GenBank/DDBJ whole genome shotgun (WGS) entry which is preliminary data.</text>
</comment>
<dbReference type="InterPro" id="IPR004408">
    <property type="entry name" value="Biotin_CoA_COase_ligase"/>
</dbReference>
<dbReference type="EMBL" id="VSIX01000089">
    <property type="protein sequence ID" value="TYB30709.1"/>
    <property type="molecule type" value="Genomic_DNA"/>
</dbReference>
<evidence type="ECO:0000313" key="4">
    <source>
        <dbReference type="Proteomes" id="UP000324143"/>
    </source>
</evidence>
<keyword evidence="4" id="KW-1185">Reference proteome</keyword>
<dbReference type="CDD" id="cd16442">
    <property type="entry name" value="BPL"/>
    <property type="match status" value="1"/>
</dbReference>
<dbReference type="PANTHER" id="PTHR12835:SF5">
    <property type="entry name" value="BIOTIN--PROTEIN LIGASE"/>
    <property type="match status" value="1"/>
</dbReference>
<proteinExistence type="predicted"/>
<sequence>MKIKYFKKLGSTNRYLLHKIKNNSIDEFPICVKAEVQTDGIGRYNRHWESKKGGLYFSIALKLNIRENFKAYPLYVSMILHKLLVENYNIKNLKIKWPNDLYYNNSKLAGVLTQNIVKGRKVFIVIGVGLNVLNNPQINSSISLNSIISDKTKINIEKIFKEFLTLFENSSFRDKKIVEYLNKNLYGKNRTKQLKINEEYRNVKICRINDDFSLIIKEKNGTIRNINIGEVMG</sequence>
<keyword evidence="1 3" id="KW-0436">Ligase</keyword>
<dbReference type="InterPro" id="IPR045864">
    <property type="entry name" value="aa-tRNA-synth_II/BPL/LPL"/>
</dbReference>